<protein>
    <recommendedName>
        <fullName evidence="6">ABC transporter domain-containing protein</fullName>
    </recommendedName>
</protein>
<proteinExistence type="predicted"/>
<dbReference type="InterPro" id="IPR003439">
    <property type="entry name" value="ABC_transporter-like_ATP-bd"/>
</dbReference>
<dbReference type="PANTHER" id="PTHR24223:SF463">
    <property type="entry name" value="(WILD MALAYSIAN BANANA) HYPOTHETICAL PROTEIN"/>
    <property type="match status" value="1"/>
</dbReference>
<dbReference type="InterPro" id="IPR003593">
    <property type="entry name" value="AAA+_ATPase"/>
</dbReference>
<dbReference type="PANTHER" id="PTHR24223">
    <property type="entry name" value="ATP-BINDING CASSETTE SUB-FAMILY C"/>
    <property type="match status" value="1"/>
</dbReference>
<feature type="domain" description="ABC transporter" evidence="6">
    <location>
        <begin position="134"/>
        <end position="425"/>
    </location>
</feature>
<dbReference type="SUPFAM" id="SSF90123">
    <property type="entry name" value="ABC transporter transmembrane region"/>
    <property type="match status" value="1"/>
</dbReference>
<keyword evidence="4" id="KW-1133">Transmembrane helix</keyword>
<keyword evidence="3" id="KW-0067">ATP-binding</keyword>
<keyword evidence="1" id="KW-0812">Transmembrane</keyword>
<sequence length="430" mass="48888">MIRLFGVESYFTELYVRDNDASQRIILPAKAIESLTAMASTTIRQSGDMIIACMLLFQSQMSGYQVSSGEFVTYQRLLRSLVRDTSQIIYLPNIYRRFAKSMEVYRQYTDIEPEAPLVIEDCRPPPNWPHAGKIEFCDFSLRYREDLDPALDRINLTINPGEKIGIVGRTGAGKSTLVKTLFRLVHGTTSGTIRIDGLDINSMGVGDLRPRLGIIPQESTMFSGSFRRNLDPLREYTVEDMWAALIKSGIAPKVSPPRVRKDGSVDDDEYDEYYEESKAGADEWWAKSGWMMRLLLLLILDWPQKQKFTRHTPLHGLDRIALSSSQSFSDGQQQLFSFCRVLMRKRRVIVLDEATADVDLETDKHMQQLIRNEFSDLTVLTIAHRLETVMNSDRIIVMDQGRIAEFGSPQELIDAGGMFADLIKTNDFGA</sequence>
<keyword evidence="8" id="KW-1185">Reference proteome</keyword>
<gene>
    <name evidence="7" type="ORF">LPJ61_006204</name>
</gene>
<dbReference type="InterPro" id="IPR036640">
    <property type="entry name" value="ABC1_TM_sf"/>
</dbReference>
<evidence type="ECO:0000313" key="7">
    <source>
        <dbReference type="EMBL" id="KAJ1720143.1"/>
    </source>
</evidence>
<accession>A0A9W7XXC5</accession>
<dbReference type="InterPro" id="IPR027417">
    <property type="entry name" value="P-loop_NTPase"/>
</dbReference>
<evidence type="ECO:0000313" key="8">
    <source>
        <dbReference type="Proteomes" id="UP001143981"/>
    </source>
</evidence>
<dbReference type="Proteomes" id="UP001143981">
    <property type="component" value="Unassembled WGS sequence"/>
</dbReference>
<evidence type="ECO:0000259" key="6">
    <source>
        <dbReference type="PROSITE" id="PS50893"/>
    </source>
</evidence>
<dbReference type="CDD" id="cd03244">
    <property type="entry name" value="ABCC_MRP_domain2"/>
    <property type="match status" value="1"/>
</dbReference>
<dbReference type="AlphaFoldDB" id="A0A9W7XXC5"/>
<dbReference type="GO" id="GO:0016887">
    <property type="term" value="F:ATP hydrolysis activity"/>
    <property type="evidence" value="ECO:0007669"/>
    <property type="project" value="InterPro"/>
</dbReference>
<dbReference type="GO" id="GO:0016020">
    <property type="term" value="C:membrane"/>
    <property type="evidence" value="ECO:0007669"/>
    <property type="project" value="InterPro"/>
</dbReference>
<dbReference type="Pfam" id="PF00005">
    <property type="entry name" value="ABC_tran"/>
    <property type="match status" value="1"/>
</dbReference>
<keyword evidence="5" id="KW-0472">Membrane</keyword>
<name>A0A9W7XXC5_9FUNG</name>
<dbReference type="SMART" id="SM00382">
    <property type="entry name" value="AAA"/>
    <property type="match status" value="1"/>
</dbReference>
<dbReference type="EMBL" id="JANBOI010002727">
    <property type="protein sequence ID" value="KAJ1720143.1"/>
    <property type="molecule type" value="Genomic_DNA"/>
</dbReference>
<dbReference type="OrthoDB" id="6500128at2759"/>
<evidence type="ECO:0000256" key="3">
    <source>
        <dbReference type="ARBA" id="ARBA00022840"/>
    </source>
</evidence>
<organism evidence="7 8">
    <name type="scientific">Coemansia biformis</name>
    <dbReference type="NCBI Taxonomy" id="1286918"/>
    <lineage>
        <taxon>Eukaryota</taxon>
        <taxon>Fungi</taxon>
        <taxon>Fungi incertae sedis</taxon>
        <taxon>Zoopagomycota</taxon>
        <taxon>Kickxellomycotina</taxon>
        <taxon>Kickxellomycetes</taxon>
        <taxon>Kickxellales</taxon>
        <taxon>Kickxellaceae</taxon>
        <taxon>Coemansia</taxon>
    </lineage>
</organism>
<dbReference type="InterPro" id="IPR050173">
    <property type="entry name" value="ABC_transporter_C-like"/>
</dbReference>
<dbReference type="PROSITE" id="PS50893">
    <property type="entry name" value="ABC_TRANSPORTER_2"/>
    <property type="match status" value="1"/>
</dbReference>
<dbReference type="Gene3D" id="3.40.50.300">
    <property type="entry name" value="P-loop containing nucleotide triphosphate hydrolases"/>
    <property type="match status" value="1"/>
</dbReference>
<comment type="caution">
    <text evidence="7">The sequence shown here is derived from an EMBL/GenBank/DDBJ whole genome shotgun (WGS) entry which is preliminary data.</text>
</comment>
<evidence type="ECO:0000256" key="2">
    <source>
        <dbReference type="ARBA" id="ARBA00022741"/>
    </source>
</evidence>
<evidence type="ECO:0000256" key="4">
    <source>
        <dbReference type="ARBA" id="ARBA00022989"/>
    </source>
</evidence>
<reference evidence="7" key="1">
    <citation type="submission" date="2022-07" db="EMBL/GenBank/DDBJ databases">
        <title>Phylogenomic reconstructions and comparative analyses of Kickxellomycotina fungi.</title>
        <authorList>
            <person name="Reynolds N.K."/>
            <person name="Stajich J.E."/>
            <person name="Barry K."/>
            <person name="Grigoriev I.V."/>
            <person name="Crous P."/>
            <person name="Smith M.E."/>
        </authorList>
    </citation>
    <scope>NUCLEOTIDE SEQUENCE</scope>
    <source>
        <strain evidence="7">BCRC 34381</strain>
    </source>
</reference>
<dbReference type="SUPFAM" id="SSF52540">
    <property type="entry name" value="P-loop containing nucleoside triphosphate hydrolases"/>
    <property type="match status" value="1"/>
</dbReference>
<keyword evidence="2" id="KW-0547">Nucleotide-binding</keyword>
<evidence type="ECO:0000256" key="1">
    <source>
        <dbReference type="ARBA" id="ARBA00022692"/>
    </source>
</evidence>
<dbReference type="GO" id="GO:0005524">
    <property type="term" value="F:ATP binding"/>
    <property type="evidence" value="ECO:0007669"/>
    <property type="project" value="UniProtKB-KW"/>
</dbReference>
<evidence type="ECO:0000256" key="5">
    <source>
        <dbReference type="ARBA" id="ARBA00023136"/>
    </source>
</evidence>